<evidence type="ECO:0000313" key="3">
    <source>
        <dbReference type="EMBL" id="KIX89964.1"/>
    </source>
</evidence>
<dbReference type="Pfam" id="PF00582">
    <property type="entry name" value="Usp"/>
    <property type="match status" value="1"/>
</dbReference>
<comment type="similarity">
    <text evidence="1">Belongs to the universal stress protein A family.</text>
</comment>
<dbReference type="SUPFAM" id="SSF52402">
    <property type="entry name" value="Adenine nucleotide alpha hydrolases-like"/>
    <property type="match status" value="1"/>
</dbReference>
<dbReference type="PANTHER" id="PTHR46268">
    <property type="entry name" value="STRESS RESPONSE PROTEIN NHAX"/>
    <property type="match status" value="1"/>
</dbReference>
<accession>A0A0D6XMD1</accession>
<keyword evidence="5" id="KW-1185">Reference proteome</keyword>
<dbReference type="STRING" id="569857.TP70_10385"/>
<dbReference type="InterPro" id="IPR014729">
    <property type="entry name" value="Rossmann-like_a/b/a_fold"/>
</dbReference>
<proteinExistence type="inferred from homology"/>
<name>A0A0D6XMD1_9STAP</name>
<dbReference type="EMBL" id="JXWY01000132">
    <property type="protein sequence ID" value="KIX89964.1"/>
    <property type="molecule type" value="Genomic_DNA"/>
</dbReference>
<dbReference type="OrthoDB" id="9777884at2"/>
<dbReference type="InterPro" id="IPR006015">
    <property type="entry name" value="Universal_stress_UspA"/>
</dbReference>
<gene>
    <name evidence="4" type="ORF">NCTC13832_01051</name>
    <name evidence="3" type="ORF">TP70_10385</name>
</gene>
<evidence type="ECO:0000313" key="4">
    <source>
        <dbReference type="EMBL" id="SUM57377.1"/>
    </source>
</evidence>
<sequence>MHKNILLAVDTDLKNAKALQEVAKLAGEGTTVTMLNVIGEQDVQASVKMGTHIDELKNIRHDKMAPTRETLESNGIPYEEIIERGNPKEKIVAYANSGQYDIVVLSNRKAEAAKKFVLGSVSHKVAKRAKIPVLIVK</sequence>
<protein>
    <submittedName>
        <fullName evidence="3">Universal stress protein UspA</fullName>
    </submittedName>
    <submittedName>
        <fullName evidence="4">Universal stress protein family</fullName>
    </submittedName>
</protein>
<dbReference type="Proteomes" id="UP000254100">
    <property type="component" value="Unassembled WGS sequence"/>
</dbReference>
<evidence type="ECO:0000313" key="5">
    <source>
        <dbReference type="Proteomes" id="UP000032366"/>
    </source>
</evidence>
<feature type="domain" description="UspA" evidence="2">
    <location>
        <begin position="1"/>
        <end position="137"/>
    </location>
</feature>
<evidence type="ECO:0000313" key="6">
    <source>
        <dbReference type="Proteomes" id="UP000254100"/>
    </source>
</evidence>
<dbReference type="InterPro" id="IPR006016">
    <property type="entry name" value="UspA"/>
</dbReference>
<dbReference type="EMBL" id="UHDT01000001">
    <property type="protein sequence ID" value="SUM57377.1"/>
    <property type="molecule type" value="Genomic_DNA"/>
</dbReference>
<dbReference type="RefSeq" id="WP_044361489.1">
    <property type="nucleotide sequence ID" value="NZ_JXWY01000132.1"/>
</dbReference>
<reference evidence="3 5" key="1">
    <citation type="submission" date="2015-01" db="EMBL/GenBank/DDBJ databases">
        <authorList>
            <person name="Guo J."/>
        </authorList>
    </citation>
    <scope>NUCLEOTIDE SEQUENCE [LARGE SCALE GENOMIC DNA]</scope>
    <source>
        <strain evidence="3 5">DSM 22147</strain>
    </source>
</reference>
<dbReference type="Proteomes" id="UP000032366">
    <property type="component" value="Unassembled WGS sequence"/>
</dbReference>
<dbReference type="Gene3D" id="3.40.50.620">
    <property type="entry name" value="HUPs"/>
    <property type="match status" value="1"/>
</dbReference>
<organism evidence="4 6">
    <name type="scientific">Staphylococcus microti</name>
    <dbReference type="NCBI Taxonomy" id="569857"/>
    <lineage>
        <taxon>Bacteria</taxon>
        <taxon>Bacillati</taxon>
        <taxon>Bacillota</taxon>
        <taxon>Bacilli</taxon>
        <taxon>Bacillales</taxon>
        <taxon>Staphylococcaceae</taxon>
        <taxon>Staphylococcus</taxon>
    </lineage>
</organism>
<reference evidence="4 6" key="2">
    <citation type="submission" date="2018-06" db="EMBL/GenBank/DDBJ databases">
        <authorList>
            <consortium name="Pathogen Informatics"/>
            <person name="Doyle S."/>
        </authorList>
    </citation>
    <scope>NUCLEOTIDE SEQUENCE [LARGE SCALE GENOMIC DNA]</scope>
    <source>
        <strain evidence="4 6">NCTC13832</strain>
    </source>
</reference>
<evidence type="ECO:0000256" key="1">
    <source>
        <dbReference type="ARBA" id="ARBA00008791"/>
    </source>
</evidence>
<dbReference type="PRINTS" id="PR01438">
    <property type="entry name" value="UNVRSLSTRESS"/>
</dbReference>
<evidence type="ECO:0000259" key="2">
    <source>
        <dbReference type="Pfam" id="PF00582"/>
    </source>
</evidence>
<dbReference type="PANTHER" id="PTHR46268:SF6">
    <property type="entry name" value="UNIVERSAL STRESS PROTEIN UP12"/>
    <property type="match status" value="1"/>
</dbReference>
<dbReference type="AlphaFoldDB" id="A0A0D6XMD1"/>
<dbReference type="CDD" id="cd00293">
    <property type="entry name" value="USP-like"/>
    <property type="match status" value="1"/>
</dbReference>